<feature type="transmembrane region" description="Helical" evidence="1">
    <location>
        <begin position="125"/>
        <end position="142"/>
    </location>
</feature>
<accession>A0A6N2V272</accession>
<organism evidence="3">
    <name type="scientific">[Clostridium] nexile</name>
    <dbReference type="NCBI Taxonomy" id="29361"/>
    <lineage>
        <taxon>Bacteria</taxon>
        <taxon>Bacillati</taxon>
        <taxon>Bacillota</taxon>
        <taxon>Clostridia</taxon>
        <taxon>Lachnospirales</taxon>
        <taxon>Lachnospiraceae</taxon>
        <taxon>Tyzzerella</taxon>
    </lineage>
</organism>
<name>A0A6N2V272_9FIRM</name>
<sequence length="184" mass="20058">MGIEIQFLDWLQTLHSPIVDKMMLGITHLGDAGIFWIVLAVILLLIPKTRKSGLIVAAALCIDVIVCNGILKNLFARTRPFDVNEAVQLLITAPKDFSFPSGHTAASFAAVAALYFAGEKKLWKVSLVLAVLIAFSRMYLYVHYPTDILGGVLVGLGAGAAGYYLVITLQERIGRRKKNGSDEL</sequence>
<keyword evidence="1" id="KW-0472">Membrane</keyword>
<gene>
    <name evidence="3" type="primary">ybjG</name>
    <name evidence="3" type="ORF">CNLFYP112_02410</name>
</gene>
<dbReference type="SUPFAM" id="SSF48317">
    <property type="entry name" value="Acid phosphatase/Vanadium-dependent haloperoxidase"/>
    <property type="match status" value="1"/>
</dbReference>
<feature type="transmembrane region" description="Helical" evidence="1">
    <location>
        <begin position="97"/>
        <end position="118"/>
    </location>
</feature>
<evidence type="ECO:0000259" key="2">
    <source>
        <dbReference type="SMART" id="SM00014"/>
    </source>
</evidence>
<feature type="transmembrane region" description="Helical" evidence="1">
    <location>
        <begin position="22"/>
        <end position="46"/>
    </location>
</feature>
<evidence type="ECO:0000256" key="1">
    <source>
        <dbReference type="SAM" id="Phobius"/>
    </source>
</evidence>
<feature type="domain" description="Phosphatidic acid phosphatase type 2/haloperoxidase" evidence="2">
    <location>
        <begin position="52"/>
        <end position="163"/>
    </location>
</feature>
<keyword evidence="1" id="KW-0812">Transmembrane</keyword>
<protein>
    <submittedName>
        <fullName evidence="3">Undecaprenyl-diphosphatase YbjG</fullName>
        <ecNumber evidence="3">3.6.1.27</ecNumber>
    </submittedName>
</protein>
<dbReference type="EC" id="3.6.1.27" evidence="3"/>
<dbReference type="InterPro" id="IPR000326">
    <property type="entry name" value="PAP2/HPO"/>
</dbReference>
<feature type="transmembrane region" description="Helical" evidence="1">
    <location>
        <begin position="148"/>
        <end position="169"/>
    </location>
</feature>
<dbReference type="SMART" id="SM00014">
    <property type="entry name" value="acidPPc"/>
    <property type="match status" value="1"/>
</dbReference>
<dbReference type="AlphaFoldDB" id="A0A6N2V272"/>
<dbReference type="GO" id="GO:0050380">
    <property type="term" value="F:undecaprenyl-diphosphatase activity"/>
    <property type="evidence" value="ECO:0007669"/>
    <property type="project" value="UniProtKB-EC"/>
</dbReference>
<feature type="transmembrane region" description="Helical" evidence="1">
    <location>
        <begin position="53"/>
        <end position="71"/>
    </location>
</feature>
<dbReference type="PANTHER" id="PTHR14969">
    <property type="entry name" value="SPHINGOSINE-1-PHOSPHATE PHOSPHOHYDROLASE"/>
    <property type="match status" value="1"/>
</dbReference>
<dbReference type="Pfam" id="PF01569">
    <property type="entry name" value="PAP2"/>
    <property type="match status" value="1"/>
</dbReference>
<keyword evidence="3" id="KW-0378">Hydrolase</keyword>
<dbReference type="PANTHER" id="PTHR14969:SF13">
    <property type="entry name" value="AT30094P"/>
    <property type="match status" value="1"/>
</dbReference>
<reference evidence="3" key="1">
    <citation type="submission" date="2019-11" db="EMBL/GenBank/DDBJ databases">
        <authorList>
            <person name="Feng L."/>
        </authorList>
    </citation>
    <scope>NUCLEOTIDE SEQUENCE</scope>
    <source>
        <strain evidence="3">CnexileLFYP112</strain>
    </source>
</reference>
<keyword evidence="1" id="KW-1133">Transmembrane helix</keyword>
<evidence type="ECO:0000313" key="3">
    <source>
        <dbReference type="EMBL" id="VYT23687.1"/>
    </source>
</evidence>
<dbReference type="Gene3D" id="1.20.144.10">
    <property type="entry name" value="Phosphatidic acid phosphatase type 2/haloperoxidase"/>
    <property type="match status" value="2"/>
</dbReference>
<dbReference type="EMBL" id="CACRTG010000021">
    <property type="protein sequence ID" value="VYT23687.1"/>
    <property type="molecule type" value="Genomic_DNA"/>
</dbReference>
<dbReference type="InterPro" id="IPR036938">
    <property type="entry name" value="PAP2/HPO_sf"/>
</dbReference>
<proteinExistence type="predicted"/>